<gene>
    <name evidence="3" type="ORF">LdCL_250016500</name>
</gene>
<organism evidence="3 4">
    <name type="scientific">Leishmania donovani</name>
    <dbReference type="NCBI Taxonomy" id="5661"/>
    <lineage>
        <taxon>Eukaryota</taxon>
        <taxon>Discoba</taxon>
        <taxon>Euglenozoa</taxon>
        <taxon>Kinetoplastea</taxon>
        <taxon>Metakinetoplastina</taxon>
        <taxon>Trypanosomatida</taxon>
        <taxon>Trypanosomatidae</taxon>
        <taxon>Leishmaniinae</taxon>
        <taxon>Leishmania</taxon>
    </lineage>
</organism>
<protein>
    <submittedName>
        <fullName evidence="3">Uncharacterized protein</fullName>
    </submittedName>
</protein>
<dbReference type="Proteomes" id="UP000274082">
    <property type="component" value="Chromosome 25"/>
</dbReference>
<feature type="compositionally biased region" description="Low complexity" evidence="2">
    <location>
        <begin position="63"/>
        <end position="74"/>
    </location>
</feature>
<feature type="coiled-coil region" evidence="1">
    <location>
        <begin position="497"/>
        <end position="524"/>
    </location>
</feature>
<evidence type="ECO:0000256" key="1">
    <source>
        <dbReference type="SAM" id="Coils"/>
    </source>
</evidence>
<name>A0A3Q8ICH3_LEIDO</name>
<dbReference type="VEuPathDB" id="TriTrypDB:LDHU3_25.1430"/>
<keyword evidence="4" id="KW-1185">Reference proteome</keyword>
<sequence length="858" mass="95199">MTSNVLVTAPLSETPSFVSQGASQPASAAKTNRGPSKFSSYLSTHTDEEPPEQRSRRAEDVEAAAQAHQQQGGASIYEAPPVPVARGPGHTPRGRTREGSQPPRRLPSRTSFRHGTPRGRGDDVTTTLIPKPHHPRVNLVSQASIAPSDTSVHFLVDEEQTDAKSISFQAEPSTNNFNTTEVSLNLQTITEGSDIHFVVEQSRLPSQAVALKQGGTPTTRSSLCFEVESTNDATRNSTISRFSIEGNEPEQKPLVPTSHLRVEHKDNSAEKVAPAMVENAREPQIEFVGETEEQRRAKKAEEERRKQVLKERSLYMSIRPWSTNEPDRRARRTSSESAAHALKQQLHEKMAEVEKRRRAMYARPWRTDSASPNTSRSASRTNRKRRFTPLSGRSGDGVAMSELPATESKSMQAGNKRAPAALAACSYSSSLSSEERSSPTAPAYDCVEAAKFVTPAPVLKTPLEIVCEEFEDWVHTVNQRCNLKAIADMMRARERTIVQLSSQLEDQSRVMKRLNKELYDARDEYMRHLGNDVTGLALHAPRSRATSRSPGRISTSRTPSVVRLHVEQRHRAKDYYSMKMQQLGPRPVSVLSDDELSDSEKEVYAQELQSWRVERAALRDEKARLVHCRRDLAFQMRRGSNIKDIATTQPTSGRGPLERAATGTETAVDVKGYDRLMDLRMRAQRAVVETANAKKVYEATLCMAATMKKQHDPSSAELKGAKESRRKARELYAASLQRLQQSAEEARSLLERATALKTRREKAAESLDESVREDQVDYGDAVLAVRLQADRAQALAEAAADDEDRMLRSPSTVRLGVLRAGTPRGSVNGSMRPGTSAHTRGASTSNGDDVFARLTERR</sequence>
<feature type="region of interest" description="Disordered" evidence="2">
    <location>
        <begin position="361"/>
        <end position="400"/>
    </location>
</feature>
<dbReference type="EMBL" id="CP029524">
    <property type="protein sequence ID" value="AYU79444.1"/>
    <property type="molecule type" value="Genomic_DNA"/>
</dbReference>
<keyword evidence="1" id="KW-0175">Coiled coil</keyword>
<feature type="region of interest" description="Disordered" evidence="2">
    <location>
        <begin position="1"/>
        <end position="132"/>
    </location>
</feature>
<feature type="compositionally biased region" description="Polar residues" evidence="2">
    <location>
        <begin position="368"/>
        <end position="380"/>
    </location>
</feature>
<accession>A0A3Q8ICH3</accession>
<feature type="compositionally biased region" description="Polar residues" evidence="2">
    <location>
        <begin position="1"/>
        <end position="44"/>
    </location>
</feature>
<feature type="compositionally biased region" description="Polar residues" evidence="2">
    <location>
        <begin position="836"/>
        <end position="847"/>
    </location>
</feature>
<dbReference type="VEuPathDB" id="TriTrypDB:LdCL_250016500"/>
<dbReference type="AlphaFoldDB" id="A0A3Q8ICH3"/>
<proteinExistence type="predicted"/>
<dbReference type="VEuPathDB" id="TriTrypDB:LdBPK_251110.1"/>
<evidence type="ECO:0000313" key="3">
    <source>
        <dbReference type="EMBL" id="AYU79444.1"/>
    </source>
</evidence>
<reference evidence="3 4" key="1">
    <citation type="journal article" date="2018" name="Sci. Rep.">
        <title>A complete Leishmania donovani reference genome identifies novel genetic variations associated with virulence.</title>
        <authorList>
            <person name="Lypaczewski P."/>
            <person name="Hoshizaki J."/>
            <person name="Zhang W.-W."/>
            <person name="McCall L.-I."/>
            <person name="Torcivia-Rodriguez J."/>
            <person name="Simonyan V."/>
            <person name="Kaur A."/>
            <person name="Dewar K."/>
            <person name="Matlashewski G."/>
        </authorList>
    </citation>
    <scope>NUCLEOTIDE SEQUENCE [LARGE SCALE GENOMIC DNA]</scope>
    <source>
        <strain evidence="3 4">LdCL</strain>
    </source>
</reference>
<feature type="region of interest" description="Disordered" evidence="2">
    <location>
        <begin position="816"/>
        <end position="858"/>
    </location>
</feature>
<dbReference type="OrthoDB" id="273403at2759"/>
<feature type="compositionally biased region" description="Basic and acidic residues" evidence="2">
    <location>
        <begin position="45"/>
        <end position="60"/>
    </location>
</feature>
<evidence type="ECO:0000256" key="2">
    <source>
        <dbReference type="SAM" id="MobiDB-lite"/>
    </source>
</evidence>
<feature type="region of interest" description="Disordered" evidence="2">
    <location>
        <begin position="319"/>
        <end position="347"/>
    </location>
</feature>
<evidence type="ECO:0000313" key="4">
    <source>
        <dbReference type="Proteomes" id="UP000274082"/>
    </source>
</evidence>